<comment type="caution">
    <text evidence="1">The sequence shown here is derived from an EMBL/GenBank/DDBJ whole genome shotgun (WGS) entry which is preliminary data.</text>
</comment>
<dbReference type="AlphaFoldDB" id="A0A1F2P336"/>
<accession>A0A1F2P336</accession>
<keyword evidence="2" id="KW-1185">Reference proteome</keyword>
<dbReference type="EMBL" id="LYOR01000010">
    <property type="protein sequence ID" value="OFV65604.1"/>
    <property type="molecule type" value="Genomic_DNA"/>
</dbReference>
<proteinExistence type="predicted"/>
<evidence type="ECO:0000313" key="2">
    <source>
        <dbReference type="Proteomes" id="UP000185779"/>
    </source>
</evidence>
<organism evidence="1 2">
    <name type="scientific">Candidatus Syntropharchaeum butanivorans</name>
    <dbReference type="NCBI Taxonomy" id="1839936"/>
    <lineage>
        <taxon>Archaea</taxon>
        <taxon>Methanobacteriati</taxon>
        <taxon>Methanobacteriota</taxon>
        <taxon>Stenosarchaea group</taxon>
        <taxon>Methanomicrobia</taxon>
        <taxon>Methanosarcinales</taxon>
        <taxon>ANME-2 cluster</taxon>
        <taxon>Candidatus Syntropharchaeum</taxon>
    </lineage>
</organism>
<protein>
    <submittedName>
        <fullName evidence="1">Uncharacterized protein</fullName>
    </submittedName>
</protein>
<dbReference type="Proteomes" id="UP000185779">
    <property type="component" value="Unassembled WGS sequence"/>
</dbReference>
<sequence>MLRYNGKVNIDKKGCNGCMIRIEACKEGVVGYSL</sequence>
<reference evidence="1" key="1">
    <citation type="submission" date="2016-05" db="EMBL/GenBank/DDBJ databases">
        <title>Microbial consortia oxidize butane by reversing methanogenesis.</title>
        <authorList>
            <person name="Laso-Perez R."/>
            <person name="Richter M."/>
            <person name="Wegener G."/>
            <person name="Musat F."/>
        </authorList>
    </citation>
    <scope>NUCLEOTIDE SEQUENCE [LARGE SCALE GENOMIC DNA]</scope>
    <source>
        <strain evidence="1">BOX1</strain>
    </source>
</reference>
<name>A0A1F2P336_9EURY</name>
<gene>
    <name evidence="1" type="ORF">SBU_001532</name>
</gene>
<evidence type="ECO:0000313" key="1">
    <source>
        <dbReference type="EMBL" id="OFV65604.1"/>
    </source>
</evidence>